<keyword evidence="5" id="KW-1185">Reference proteome</keyword>
<accession>A0ABS4P474</accession>
<evidence type="ECO:0000256" key="2">
    <source>
        <dbReference type="ARBA" id="ARBA00007637"/>
    </source>
</evidence>
<dbReference type="RefSeq" id="WP_017800201.1">
    <property type="nucleotide sequence ID" value="NZ_JAGGMQ010000001.1"/>
</dbReference>
<dbReference type="InterPro" id="IPR001509">
    <property type="entry name" value="Epimerase_deHydtase"/>
</dbReference>
<comment type="caution">
    <text evidence="4">The sequence shown here is derived from an EMBL/GenBank/DDBJ whole genome shotgun (WGS) entry which is preliminary data.</text>
</comment>
<keyword evidence="4" id="KW-0413">Isomerase</keyword>
<evidence type="ECO:0000313" key="5">
    <source>
        <dbReference type="Proteomes" id="UP001195624"/>
    </source>
</evidence>
<evidence type="ECO:0000313" key="4">
    <source>
        <dbReference type="EMBL" id="MBP2167446.1"/>
    </source>
</evidence>
<dbReference type="InterPro" id="IPR036291">
    <property type="entry name" value="NAD(P)-bd_dom_sf"/>
</dbReference>
<feature type="domain" description="NAD-dependent epimerase/dehydratase" evidence="3">
    <location>
        <begin position="3"/>
        <end position="219"/>
    </location>
</feature>
<gene>
    <name evidence="4" type="ORF">J2125_000638</name>
</gene>
<dbReference type="EC" id="5.1.3.2" evidence="4"/>
<reference evidence="5" key="1">
    <citation type="submission" date="2023-07" db="EMBL/GenBank/DDBJ databases">
        <title>Genome mining of underrepresented organisms for secondary metabolites.</title>
        <authorList>
            <person name="D'Agostino P.M."/>
        </authorList>
    </citation>
    <scope>NUCLEOTIDE SEQUENCE [LARGE SCALE GENOMIC DNA]</scope>
    <source>
        <strain evidence="5">WS4403</strain>
    </source>
</reference>
<dbReference type="Gene3D" id="3.40.50.720">
    <property type="entry name" value="NAD(P)-binding Rossmann-like Domain"/>
    <property type="match status" value="1"/>
</dbReference>
<evidence type="ECO:0000259" key="3">
    <source>
        <dbReference type="Pfam" id="PF01370"/>
    </source>
</evidence>
<comment type="similarity">
    <text evidence="2">Belongs to the NAD(P)-dependent epimerase/dehydratase family.</text>
</comment>
<organism evidence="4 5">
    <name type="scientific">Winslowiella toletana</name>
    <dbReference type="NCBI Taxonomy" id="92490"/>
    <lineage>
        <taxon>Bacteria</taxon>
        <taxon>Pseudomonadati</taxon>
        <taxon>Pseudomonadota</taxon>
        <taxon>Gammaproteobacteria</taxon>
        <taxon>Enterobacterales</taxon>
        <taxon>Erwiniaceae</taxon>
        <taxon>Winslowiella</taxon>
    </lineage>
</organism>
<proteinExistence type="inferred from homology"/>
<dbReference type="Proteomes" id="UP001195624">
    <property type="component" value="Unassembled WGS sequence"/>
</dbReference>
<dbReference type="EMBL" id="JAGGMQ010000001">
    <property type="protein sequence ID" value="MBP2167446.1"/>
    <property type="molecule type" value="Genomic_DNA"/>
</dbReference>
<sequence>MKVLITGASGFIGGKLLDAAIAAWGDGNVVAFSSQKNTKCTSIVYQRELVDFGLSAPDITLLETIETILHIGAFIPKNGGEANAISACNENIFFTEQLLKLPFNNLKKVVFTSTVDVYSAEPKISELTPTQPATLYGWSKLYCEQLVSIFAAQKGISSQILRVGHVYGPGEEKFAKFMPKTIKSIVNGGGVELYGDGSELRSFIYIDDVIKAILASVNLDENAGVINLVGGHAVSIKEVLDKLILLSGRSVEVIAKDFNGVKRDLVFDNEKLKKYLLPAETDFTTGLSTEFAYFENLK</sequence>
<dbReference type="PANTHER" id="PTHR43000">
    <property type="entry name" value="DTDP-D-GLUCOSE 4,6-DEHYDRATASE-RELATED"/>
    <property type="match status" value="1"/>
</dbReference>
<name>A0ABS4P474_9GAMM</name>
<comment type="pathway">
    <text evidence="1">Bacterial outer membrane biogenesis; LPS O-antigen biosynthesis.</text>
</comment>
<dbReference type="SUPFAM" id="SSF51735">
    <property type="entry name" value="NAD(P)-binding Rossmann-fold domains"/>
    <property type="match status" value="1"/>
</dbReference>
<evidence type="ECO:0000256" key="1">
    <source>
        <dbReference type="ARBA" id="ARBA00005125"/>
    </source>
</evidence>
<dbReference type="Pfam" id="PF01370">
    <property type="entry name" value="Epimerase"/>
    <property type="match status" value="1"/>
</dbReference>
<protein>
    <submittedName>
        <fullName evidence="4">UDP-glucose 4-epimerase</fullName>
        <ecNumber evidence="4">5.1.3.2</ecNumber>
    </submittedName>
</protein>
<dbReference type="GO" id="GO:0003978">
    <property type="term" value="F:UDP-glucose 4-epimerase activity"/>
    <property type="evidence" value="ECO:0007669"/>
    <property type="project" value="UniProtKB-EC"/>
</dbReference>